<organism evidence="14 15">
    <name type="scientific">Magnusiomyces paraingens</name>
    <dbReference type="NCBI Taxonomy" id="2606893"/>
    <lineage>
        <taxon>Eukaryota</taxon>
        <taxon>Fungi</taxon>
        <taxon>Dikarya</taxon>
        <taxon>Ascomycota</taxon>
        <taxon>Saccharomycotina</taxon>
        <taxon>Dipodascomycetes</taxon>
        <taxon>Dipodascales</taxon>
        <taxon>Dipodascaceae</taxon>
        <taxon>Magnusiomyces</taxon>
    </lineage>
</organism>
<feature type="chain" id="PRO_5022964986" description="Mannosyltransferase" evidence="13">
    <location>
        <begin position="22"/>
        <end position="581"/>
    </location>
</feature>
<dbReference type="EMBL" id="CABVLU010000003">
    <property type="protein sequence ID" value="VVT53715.1"/>
    <property type="molecule type" value="Genomic_DNA"/>
</dbReference>
<dbReference type="EC" id="2.4.1.-" evidence="12"/>
<evidence type="ECO:0000256" key="8">
    <source>
        <dbReference type="ARBA" id="ARBA00022824"/>
    </source>
</evidence>
<comment type="pathway">
    <text evidence="2">Glycolipid biosynthesis; glycosylphosphatidylinositol-anchor biosynthesis.</text>
</comment>
<evidence type="ECO:0000256" key="3">
    <source>
        <dbReference type="ARBA" id="ARBA00006065"/>
    </source>
</evidence>
<evidence type="ECO:0000256" key="7">
    <source>
        <dbReference type="ARBA" id="ARBA00022692"/>
    </source>
</evidence>
<dbReference type="InterPro" id="IPR005599">
    <property type="entry name" value="GPI_mannosylTrfase"/>
</dbReference>
<dbReference type="GeneID" id="43582529"/>
<evidence type="ECO:0000256" key="6">
    <source>
        <dbReference type="ARBA" id="ARBA00022679"/>
    </source>
</evidence>
<feature type="signal peptide" evidence="13">
    <location>
        <begin position="1"/>
        <end position="21"/>
    </location>
</feature>
<dbReference type="AlphaFoldDB" id="A0A5E8BY70"/>
<dbReference type="GO" id="GO:0000026">
    <property type="term" value="F:alpha-1,2-mannosyltransferase activity"/>
    <property type="evidence" value="ECO:0007669"/>
    <property type="project" value="TreeGrafter"/>
</dbReference>
<dbReference type="Proteomes" id="UP000398389">
    <property type="component" value="Unassembled WGS sequence"/>
</dbReference>
<evidence type="ECO:0000256" key="1">
    <source>
        <dbReference type="ARBA" id="ARBA00004477"/>
    </source>
</evidence>
<evidence type="ECO:0000256" key="10">
    <source>
        <dbReference type="ARBA" id="ARBA00023136"/>
    </source>
</evidence>
<keyword evidence="7 12" id="KW-0812">Transmembrane</keyword>
<comment type="function">
    <text evidence="11">Mannosyltransferase involved in glycosylphosphatidylinositol-anchor biosynthesis. Transfers the third mannose to Man2-GlcN-acyl-PI during GPI precursor assembly.</text>
</comment>
<keyword evidence="5 12" id="KW-0328">Glycosyltransferase</keyword>
<comment type="subcellular location">
    <subcellularLocation>
        <location evidence="1 12">Endoplasmic reticulum membrane</location>
        <topology evidence="1 12">Multi-pass membrane protein</topology>
    </subcellularLocation>
</comment>
<evidence type="ECO:0000256" key="4">
    <source>
        <dbReference type="ARBA" id="ARBA00022502"/>
    </source>
</evidence>
<accession>A0A5E8BY70</accession>
<feature type="transmembrane region" description="Helical" evidence="12">
    <location>
        <begin position="172"/>
        <end position="201"/>
    </location>
</feature>
<feature type="transmembrane region" description="Helical" evidence="12">
    <location>
        <begin position="85"/>
        <end position="109"/>
    </location>
</feature>
<evidence type="ECO:0000256" key="2">
    <source>
        <dbReference type="ARBA" id="ARBA00004687"/>
    </source>
</evidence>
<reference evidence="14 15" key="1">
    <citation type="submission" date="2019-09" db="EMBL/GenBank/DDBJ databases">
        <authorList>
            <person name="Brejova B."/>
        </authorList>
    </citation>
    <scope>NUCLEOTIDE SEQUENCE [LARGE SCALE GENOMIC DNA]</scope>
</reference>
<evidence type="ECO:0000256" key="11">
    <source>
        <dbReference type="ARBA" id="ARBA00024708"/>
    </source>
</evidence>
<feature type="transmembrane region" description="Helical" evidence="12">
    <location>
        <begin position="274"/>
        <end position="292"/>
    </location>
</feature>
<dbReference type="GO" id="GO:0005789">
    <property type="term" value="C:endoplasmic reticulum membrane"/>
    <property type="evidence" value="ECO:0007669"/>
    <property type="project" value="UniProtKB-SubCell"/>
</dbReference>
<evidence type="ECO:0000256" key="12">
    <source>
        <dbReference type="RuleBase" id="RU363075"/>
    </source>
</evidence>
<evidence type="ECO:0000256" key="9">
    <source>
        <dbReference type="ARBA" id="ARBA00022989"/>
    </source>
</evidence>
<dbReference type="OrthoDB" id="416834at2759"/>
<dbReference type="UniPathway" id="UPA00196"/>
<keyword evidence="8 12" id="KW-0256">Endoplasmic reticulum</keyword>
<proteinExistence type="inferred from homology"/>
<keyword evidence="10 12" id="KW-0472">Membrane</keyword>
<dbReference type="Pfam" id="PF03901">
    <property type="entry name" value="Glyco_transf_22"/>
    <property type="match status" value="1"/>
</dbReference>
<feature type="transmembrane region" description="Helical" evidence="12">
    <location>
        <begin position="208"/>
        <end position="228"/>
    </location>
</feature>
<keyword evidence="15" id="KW-1185">Reference proteome</keyword>
<dbReference type="GO" id="GO:0006506">
    <property type="term" value="P:GPI anchor biosynthetic process"/>
    <property type="evidence" value="ECO:0007669"/>
    <property type="project" value="UniProtKB-UniPathway"/>
</dbReference>
<keyword evidence="4" id="KW-0337">GPI-anchor biosynthesis</keyword>
<evidence type="ECO:0000313" key="14">
    <source>
        <dbReference type="EMBL" id="VVT53715.1"/>
    </source>
</evidence>
<dbReference type="PANTHER" id="PTHR22760">
    <property type="entry name" value="GLYCOSYLTRANSFERASE"/>
    <property type="match status" value="1"/>
</dbReference>
<feature type="transmembrane region" description="Helical" evidence="12">
    <location>
        <begin position="304"/>
        <end position="320"/>
    </location>
</feature>
<evidence type="ECO:0000256" key="5">
    <source>
        <dbReference type="ARBA" id="ARBA00022676"/>
    </source>
</evidence>
<sequence length="581" mass="67150">MFCKKSVLLLIILFAFRVFNAATTTTFWQPDEYWQALEPAHSIAYGYGYLTWEWRVALRSALHPLLFSGAYSLGARLGLPQTPDAIIWAPRILQAFIAAIGDYYFIVFSKNIFRNKYPTDTITFYSFFITTGSAFNLFVSTRTFSNSLETSLTTIALAYWPWRPTSIKWPKFYTSLLIAAFSCVCRPTNALIWIFLGLILFIKTNQKVSVMFSVVTIGSIVVGINAYLDRWYYAHSQAYELSTPESPTWVFPMLNFLRVNVLESVSSFYGTSPWHYYFVQGLPLLLIGYLPFTLFDMLRSKSSHSTLLVVFIVGVFSLLKHKEVRFIYPIIPILHLKTLNAFLKGRGSFIFSKAVFAVIILLNIIVATFFNTVHQQGVMKVLQYLRNEPSQPSPDGSLTPLSIGFLMPCHSTPWQSHIHRPELDSWDKLWFLTCEPPLGLNISERANYIDVSDQFYNDPETFISKHFPPLSTLTFQKNAKDKKYAEQDLKEDDVISRQASRGEEINEETILSVLGEKYENNIEARINYDYIWPSRLVFFESLEPVIKSLLQETPYYECRRFFNSYFHEDSRRQGDVIVYCK</sequence>
<protein>
    <recommendedName>
        <fullName evidence="12">Mannosyltransferase</fullName>
        <ecNumber evidence="12">2.4.1.-</ecNumber>
    </recommendedName>
</protein>
<name>A0A5E8BY70_9ASCO</name>
<keyword evidence="13" id="KW-0732">Signal</keyword>
<feature type="transmembrane region" description="Helical" evidence="12">
    <location>
        <begin position="121"/>
        <end position="139"/>
    </location>
</feature>
<feature type="transmembrane region" description="Helical" evidence="12">
    <location>
        <begin position="350"/>
        <end position="370"/>
    </location>
</feature>
<evidence type="ECO:0000256" key="13">
    <source>
        <dbReference type="SAM" id="SignalP"/>
    </source>
</evidence>
<gene>
    <name evidence="14" type="ORF">SAPINGB_P003713</name>
</gene>
<dbReference type="RefSeq" id="XP_031854320.1">
    <property type="nucleotide sequence ID" value="XM_031998429.1"/>
</dbReference>
<dbReference type="PANTHER" id="PTHR22760:SF4">
    <property type="entry name" value="GPI MANNOSYLTRANSFERASE 3"/>
    <property type="match status" value="1"/>
</dbReference>
<keyword evidence="9 12" id="KW-1133">Transmembrane helix</keyword>
<evidence type="ECO:0000313" key="15">
    <source>
        <dbReference type="Proteomes" id="UP000398389"/>
    </source>
</evidence>
<comment type="similarity">
    <text evidence="3">Belongs to the glycosyltransferase 22 family. PIGB subfamily.</text>
</comment>
<keyword evidence="6" id="KW-0808">Transferase</keyword>